<protein>
    <recommendedName>
        <fullName evidence="2">Peptidase A2 domain-containing protein</fullName>
    </recommendedName>
</protein>
<organism evidence="3 4">
    <name type="scientific">Granulibacter bethesdensis</name>
    <dbReference type="NCBI Taxonomy" id="364410"/>
    <lineage>
        <taxon>Bacteria</taxon>
        <taxon>Pseudomonadati</taxon>
        <taxon>Pseudomonadota</taxon>
        <taxon>Alphaproteobacteria</taxon>
        <taxon>Acetobacterales</taxon>
        <taxon>Acetobacteraceae</taxon>
        <taxon>Granulibacter</taxon>
    </lineage>
</organism>
<evidence type="ECO:0000256" key="1">
    <source>
        <dbReference type="ARBA" id="ARBA00022801"/>
    </source>
</evidence>
<name>A0AAC9P7N1_9PROT</name>
<evidence type="ECO:0000259" key="2">
    <source>
        <dbReference type="PROSITE" id="PS50175"/>
    </source>
</evidence>
<dbReference type="AlphaFoldDB" id="A0AAC9P7N1"/>
<dbReference type="CDD" id="cd05483">
    <property type="entry name" value="retropepsin_like_bacteria"/>
    <property type="match status" value="1"/>
</dbReference>
<dbReference type="Gene3D" id="2.40.70.10">
    <property type="entry name" value="Acid Proteases"/>
    <property type="match status" value="2"/>
</dbReference>
<dbReference type="RefSeq" id="WP_072571863.1">
    <property type="nucleotide sequence ID" value="NZ_CP018191.1"/>
</dbReference>
<feature type="domain" description="Peptidase A2" evidence="2">
    <location>
        <begin position="74"/>
        <end position="159"/>
    </location>
</feature>
<dbReference type="InterPro" id="IPR034122">
    <property type="entry name" value="Retropepsin-like_bacterial"/>
</dbReference>
<dbReference type="InterPro" id="IPR021109">
    <property type="entry name" value="Peptidase_aspartic_dom_sf"/>
</dbReference>
<keyword evidence="1" id="KW-0378">Hydrolase</keyword>
<accession>A0AAC9P7N1</accession>
<gene>
    <name evidence="3" type="ORF">GbCGDNIH9_0325</name>
</gene>
<dbReference type="PROSITE" id="PS50175">
    <property type="entry name" value="ASP_PROT_RETROV"/>
    <property type="match status" value="1"/>
</dbReference>
<dbReference type="Proteomes" id="UP000182373">
    <property type="component" value="Chromosome"/>
</dbReference>
<dbReference type="GO" id="GO:0004190">
    <property type="term" value="F:aspartic-type endopeptidase activity"/>
    <property type="evidence" value="ECO:0007669"/>
    <property type="project" value="InterPro"/>
</dbReference>
<dbReference type="PROSITE" id="PS00141">
    <property type="entry name" value="ASP_PROTEASE"/>
    <property type="match status" value="2"/>
</dbReference>
<dbReference type="InterPro" id="IPR001995">
    <property type="entry name" value="Peptidase_A2_cat"/>
</dbReference>
<evidence type="ECO:0000313" key="3">
    <source>
        <dbReference type="EMBL" id="APH53553.1"/>
    </source>
</evidence>
<dbReference type="Pfam" id="PF13975">
    <property type="entry name" value="gag-asp_proteas"/>
    <property type="match status" value="1"/>
</dbReference>
<dbReference type="SUPFAM" id="SSF50630">
    <property type="entry name" value="Acid proteases"/>
    <property type="match status" value="2"/>
</dbReference>
<dbReference type="EMBL" id="CP018191">
    <property type="protein sequence ID" value="APH53553.1"/>
    <property type="molecule type" value="Genomic_DNA"/>
</dbReference>
<evidence type="ECO:0000313" key="4">
    <source>
        <dbReference type="Proteomes" id="UP000182373"/>
    </source>
</evidence>
<dbReference type="GO" id="GO:0006508">
    <property type="term" value="P:proteolysis"/>
    <property type="evidence" value="ECO:0007669"/>
    <property type="project" value="InterPro"/>
</dbReference>
<dbReference type="Pfam" id="PF13650">
    <property type="entry name" value="Asp_protease_2"/>
    <property type="match status" value="1"/>
</dbReference>
<reference evidence="4" key="1">
    <citation type="submission" date="2016-11" db="EMBL/GenBank/DDBJ databases">
        <title>Comparative genomic and phenotypic analysis of Granulibacter bethesdensis clinical isolates from patients with chronic granulomatous disease.</title>
        <authorList>
            <person name="Zarember K.A."/>
            <person name="Porcella S.F."/>
            <person name="Chu J."/>
            <person name="Ding L."/>
            <person name="Dahlstrom E."/>
            <person name="Barbian K."/>
            <person name="Martens C."/>
            <person name="Sykora L."/>
            <person name="Kramer S."/>
            <person name="Pettinato A.M."/>
            <person name="Hong H."/>
            <person name="Wald G."/>
            <person name="Berg L.J."/>
            <person name="Rogge L.S."/>
            <person name="Greenberg D.E."/>
            <person name="Falcone E.L."/>
            <person name="Neves J.F."/>
            <person name="Simoes M.J."/>
            <person name="Casal M."/>
            <person name="Rodriguez-Lopez F.C."/>
            <person name="Zelazny A."/>
            <person name="Gallin J.I."/>
            <person name="Holland S.M."/>
        </authorList>
    </citation>
    <scope>NUCLEOTIDE SEQUENCE [LARGE SCALE GENOMIC DNA]</scope>
    <source>
        <strain evidence="4">NIH9.1</strain>
    </source>
</reference>
<sequence>MWSHTLRYTAQSLISPLLKAISMRRKGWLLLPLLLSACDASAESRCQLTRHAHLTLIPYGHLFAVPVIIDDQPATMIVDTGAAATVIAVNAIQKLHLAPDPTQSSIIQGVGGLYSHANVQLHTLQLGQARIHDISLAVAGVPDIEGTASPAVGLLGLDILGQYDIALDIPHRTLDLYDSEACSGAFLPWKGKYAALPLHTDWQNALVRLPVYVNDTSLTAILDSGASISVITLASTHKAGETLHPDDVLNHGSGMDMHPISIYRHAFNRLTVGREEFLNQSIAVGDITLPGGDMLLGTDYLATRRVWISFRHKTIFVQQQEIEK</sequence>
<proteinExistence type="predicted"/>
<dbReference type="InterPro" id="IPR001969">
    <property type="entry name" value="Aspartic_peptidase_AS"/>
</dbReference>